<dbReference type="Proteomes" id="UP000319374">
    <property type="component" value="Chromosome"/>
</dbReference>
<evidence type="ECO:0000313" key="4">
    <source>
        <dbReference type="EMBL" id="BBL06691.1"/>
    </source>
</evidence>
<proteinExistence type="predicted"/>
<gene>
    <name evidence="4" type="ORF">A5CPEGH6_13290</name>
</gene>
<organism evidence="4 5">
    <name type="scientific">Alistipes dispar</name>
    <dbReference type="NCBI Taxonomy" id="2585119"/>
    <lineage>
        <taxon>Bacteria</taxon>
        <taxon>Pseudomonadati</taxon>
        <taxon>Bacteroidota</taxon>
        <taxon>Bacteroidia</taxon>
        <taxon>Bacteroidales</taxon>
        <taxon>Rikenellaceae</taxon>
        <taxon>Alistipes</taxon>
    </lineage>
</organism>
<dbReference type="GeneID" id="98673305"/>
<dbReference type="Pfam" id="PF06202">
    <property type="entry name" value="GDE_C"/>
    <property type="match status" value="1"/>
</dbReference>
<reference evidence="5" key="1">
    <citation type="submission" date="2019-06" db="EMBL/GenBank/DDBJ databases">
        <title>Alistipes onderdonkii subsp. vulgaris subsp. nov., Alistipes dispar sp. nov. and Alistipes communis sp. nov., isolated from human faeces, and creation of Alistipes onderdonkii subsp. onderdonkii subsp. nov.</title>
        <authorList>
            <person name="Sakamoto M."/>
            <person name="Ikeyama N."/>
            <person name="Ogata Y."/>
            <person name="Suda W."/>
            <person name="Iino T."/>
            <person name="Hattori M."/>
            <person name="Ohkuma M."/>
        </authorList>
    </citation>
    <scope>NUCLEOTIDE SEQUENCE [LARGE SCALE GENOMIC DNA]</scope>
    <source>
        <strain evidence="5">5CPEGH6</strain>
    </source>
</reference>
<protein>
    <submittedName>
        <fullName evidence="4">4-alpha-glucanotransferase</fullName>
    </submittedName>
</protein>
<dbReference type="Gene3D" id="1.50.10.10">
    <property type="match status" value="1"/>
</dbReference>
<keyword evidence="5" id="KW-1185">Reference proteome</keyword>
<feature type="compositionally biased region" description="Low complexity" evidence="1">
    <location>
        <begin position="650"/>
        <end position="661"/>
    </location>
</feature>
<evidence type="ECO:0000256" key="1">
    <source>
        <dbReference type="SAM" id="MobiDB-lite"/>
    </source>
</evidence>
<name>A0A4Y1X087_9BACT</name>
<dbReference type="GO" id="GO:0005980">
    <property type="term" value="P:glycogen catabolic process"/>
    <property type="evidence" value="ECO:0007669"/>
    <property type="project" value="InterPro"/>
</dbReference>
<dbReference type="GO" id="GO:0004135">
    <property type="term" value="F:amylo-alpha-1,6-glucosidase activity"/>
    <property type="evidence" value="ECO:0007669"/>
    <property type="project" value="InterPro"/>
</dbReference>
<dbReference type="PANTHER" id="PTHR10569">
    <property type="entry name" value="GLYCOGEN DEBRANCHING ENZYME"/>
    <property type="match status" value="1"/>
</dbReference>
<sequence>MSALTFDKSELGNLEYSLQREMLATDRIGGYMSTTIVCCNTRRYHGLMVAPIDDSGRTYVLLSSLDETVIQHDQTFNLALHRFPGVYEPRGHKYITDFEYTPTPTITYRVGGVILRKEMLWIHKRTQLMIRYTLVDAHSETRLRLRPFLAFRDKHALTHANMEADGHSYPAVNGVKCRLYGSFPWLYLQTSKPGTEFVPAPDWYYNFEYLQDLARGYEGHEDLMTTGYFETELKKGESIIFSASLDEMGSTKTIEEVFAASIARRTHKIDFLSCLEHSARQFVIRRPGGRTEVIAGYPWHGVSGRQSFVALPGITLLQEHKEDCIDVLDTEVRNMRDGMFAATASAAVAADAPLWFFWTLQRLGGTIGDEAVWNRYGGAMKEVLEAYRRGIAGRVALHGNGLVWASSDEIPLTWMNSMIGGRPVTPRNGYQVEVNALWYNAVRYTLELARSQGDKAFVKAWEALPERIENAFRELFALPEGYLADYVDETGPDKSIRPNMILACSLPYKPVDDRMRIDVIRTVRQHLLTPKGLRTLSPRNPLYRGSQEGTPEERDFASKNGSVWPWLLSFYVRACFDIDGDSFLPQAEEILANFEEDIQSYGIGSIGELYDADPPYAARGAISQAWSVGAVLEIYHMVLTRRPAPEKTKGSATRKTAAKAGKTTEKAAKTPGKPAKDTAAKAATAGKSAAKTAEKSGKKAAEPAAGKARKATAPSGGTKKKTMK</sequence>
<feature type="region of interest" description="Disordered" evidence="1">
    <location>
        <begin position="644"/>
        <end position="724"/>
    </location>
</feature>
<feature type="compositionally biased region" description="Low complexity" evidence="1">
    <location>
        <begin position="680"/>
        <end position="691"/>
    </location>
</feature>
<feature type="compositionally biased region" description="Low complexity" evidence="1">
    <location>
        <begin position="702"/>
        <end position="715"/>
    </location>
</feature>
<evidence type="ECO:0000259" key="3">
    <source>
        <dbReference type="Pfam" id="PF12439"/>
    </source>
</evidence>
<accession>A0A4Y1X087</accession>
<feature type="compositionally biased region" description="Basic and acidic residues" evidence="1">
    <location>
        <begin position="662"/>
        <end position="679"/>
    </location>
</feature>
<feature type="region of interest" description="Disordered" evidence="1">
    <location>
        <begin position="539"/>
        <end position="558"/>
    </location>
</feature>
<dbReference type="KEGG" id="ada:A5CPEGH6_13290"/>
<dbReference type="InterPro" id="IPR008928">
    <property type="entry name" value="6-hairpin_glycosidase_sf"/>
</dbReference>
<dbReference type="AlphaFoldDB" id="A0A4Y1X087"/>
<dbReference type="InterPro" id="IPR010401">
    <property type="entry name" value="AGL/Gdb1"/>
</dbReference>
<dbReference type="EMBL" id="AP019736">
    <property type="protein sequence ID" value="BBL06691.1"/>
    <property type="molecule type" value="Genomic_DNA"/>
</dbReference>
<dbReference type="RefSeq" id="WP_179954798.1">
    <property type="nucleotide sequence ID" value="NZ_AP019736.1"/>
</dbReference>
<dbReference type="InterPro" id="IPR032790">
    <property type="entry name" value="GDE_C"/>
</dbReference>
<dbReference type="InterPro" id="IPR012341">
    <property type="entry name" value="6hp_glycosidase-like_sf"/>
</dbReference>
<dbReference type="InterPro" id="IPR024742">
    <property type="entry name" value="Glycogen_debranch_N"/>
</dbReference>
<evidence type="ECO:0000259" key="2">
    <source>
        <dbReference type="Pfam" id="PF06202"/>
    </source>
</evidence>
<dbReference type="GO" id="GO:0004134">
    <property type="term" value="F:4-alpha-glucanotransferase activity"/>
    <property type="evidence" value="ECO:0007669"/>
    <property type="project" value="InterPro"/>
</dbReference>
<feature type="domain" description="Glycogen debranching enzyme C-terminal" evidence="2">
    <location>
        <begin position="278"/>
        <end position="633"/>
    </location>
</feature>
<dbReference type="Pfam" id="PF12439">
    <property type="entry name" value="GDE_N"/>
    <property type="match status" value="1"/>
</dbReference>
<keyword evidence="4" id="KW-0808">Transferase</keyword>
<evidence type="ECO:0000313" key="5">
    <source>
        <dbReference type="Proteomes" id="UP000319374"/>
    </source>
</evidence>
<feature type="domain" description="Glycogen debranching enzyme bacterial and archaeal type N-terminal" evidence="3">
    <location>
        <begin position="20"/>
        <end position="239"/>
    </location>
</feature>
<dbReference type="SUPFAM" id="SSF48208">
    <property type="entry name" value="Six-hairpin glycosidases"/>
    <property type="match status" value="1"/>
</dbReference>
<feature type="compositionally biased region" description="Basic and acidic residues" evidence="1">
    <location>
        <begin position="692"/>
        <end position="701"/>
    </location>
</feature>
<dbReference type="PANTHER" id="PTHR10569:SF2">
    <property type="entry name" value="GLYCOGEN DEBRANCHING ENZYME"/>
    <property type="match status" value="1"/>
</dbReference>